<feature type="transmembrane region" description="Helical" evidence="1">
    <location>
        <begin position="123"/>
        <end position="142"/>
    </location>
</feature>
<keyword evidence="1" id="KW-1133">Transmembrane helix</keyword>
<evidence type="ECO:0000313" key="3">
    <source>
        <dbReference type="EMBL" id="TWT88174.1"/>
    </source>
</evidence>
<evidence type="ECO:0000256" key="1">
    <source>
        <dbReference type="SAM" id="Phobius"/>
    </source>
</evidence>
<comment type="caution">
    <text evidence="3">The sequence shown here is derived from an EMBL/GenBank/DDBJ whole genome shotgun (WGS) entry which is preliminary data.</text>
</comment>
<feature type="transmembrane region" description="Helical" evidence="1">
    <location>
        <begin position="157"/>
        <end position="176"/>
    </location>
</feature>
<dbReference type="AlphaFoldDB" id="A0A5C5ZL59"/>
<protein>
    <submittedName>
        <fullName evidence="3">VanZ like family protein</fullName>
    </submittedName>
</protein>
<keyword evidence="4" id="KW-1185">Reference proteome</keyword>
<accession>A0A5C5ZL59</accession>
<name>A0A5C5ZL59_9BACT</name>
<dbReference type="PANTHER" id="PTHR28008:SF1">
    <property type="entry name" value="DOMAIN PROTEIN, PUTATIVE (AFU_ORTHOLOGUE AFUA_3G10980)-RELATED"/>
    <property type="match status" value="1"/>
</dbReference>
<evidence type="ECO:0000259" key="2">
    <source>
        <dbReference type="Pfam" id="PF04892"/>
    </source>
</evidence>
<evidence type="ECO:0000313" key="4">
    <source>
        <dbReference type="Proteomes" id="UP000315440"/>
    </source>
</evidence>
<feature type="transmembrane region" description="Helical" evidence="1">
    <location>
        <begin position="68"/>
        <end position="87"/>
    </location>
</feature>
<dbReference type="RefSeq" id="WP_146399005.1">
    <property type="nucleotide sequence ID" value="NZ_SJPQ01000002.1"/>
</dbReference>
<dbReference type="EMBL" id="SJPQ01000002">
    <property type="protein sequence ID" value="TWT88174.1"/>
    <property type="molecule type" value="Genomic_DNA"/>
</dbReference>
<gene>
    <name evidence="3" type="ORF">Mal64_16510</name>
</gene>
<sequence>MKTWLPAVLAGMPRGRGVTTMGRFAATRRLGAGRGVMTIHRREPAVNAPTASTLPADPPPAKGWDVRIGAVLAVYWIAMLVGTHLPAQAPKTNQLVSDKPIHFVAFFGLTLLLVAWRRARRGTLGVGTIAAAVVVVLVYGAFDELTQPLFGRVCDLADWLSDTGGAGAAALLAWALTRRDRRKSPPPLGEG</sequence>
<reference evidence="3 4" key="1">
    <citation type="submission" date="2019-02" db="EMBL/GenBank/DDBJ databases">
        <title>Deep-cultivation of Planctomycetes and their phenomic and genomic characterization uncovers novel biology.</title>
        <authorList>
            <person name="Wiegand S."/>
            <person name="Jogler M."/>
            <person name="Boedeker C."/>
            <person name="Pinto D."/>
            <person name="Vollmers J."/>
            <person name="Rivas-Marin E."/>
            <person name="Kohn T."/>
            <person name="Peeters S.H."/>
            <person name="Heuer A."/>
            <person name="Rast P."/>
            <person name="Oberbeckmann S."/>
            <person name="Bunk B."/>
            <person name="Jeske O."/>
            <person name="Meyerdierks A."/>
            <person name="Storesund J.E."/>
            <person name="Kallscheuer N."/>
            <person name="Luecker S."/>
            <person name="Lage O.M."/>
            <person name="Pohl T."/>
            <person name="Merkel B.J."/>
            <person name="Hornburger P."/>
            <person name="Mueller R.-W."/>
            <person name="Bruemmer F."/>
            <person name="Labrenz M."/>
            <person name="Spormann A.M."/>
            <person name="Op Den Camp H."/>
            <person name="Overmann J."/>
            <person name="Amann R."/>
            <person name="Jetten M.S.M."/>
            <person name="Mascher T."/>
            <person name="Medema M.H."/>
            <person name="Devos D.P."/>
            <person name="Kaster A.-K."/>
            <person name="Ovreas L."/>
            <person name="Rohde M."/>
            <person name="Galperin M.Y."/>
            <person name="Jogler C."/>
        </authorList>
    </citation>
    <scope>NUCLEOTIDE SEQUENCE [LARGE SCALE GENOMIC DNA]</scope>
    <source>
        <strain evidence="3 4">Mal64</strain>
    </source>
</reference>
<dbReference type="PANTHER" id="PTHR28008">
    <property type="entry name" value="DOMAIN PROTEIN, PUTATIVE (AFU_ORTHOLOGUE AFUA_3G10980)-RELATED"/>
    <property type="match status" value="1"/>
</dbReference>
<feature type="domain" description="VanZ-like" evidence="2">
    <location>
        <begin position="99"/>
        <end position="175"/>
    </location>
</feature>
<keyword evidence="1" id="KW-0472">Membrane</keyword>
<dbReference type="InterPro" id="IPR006976">
    <property type="entry name" value="VanZ-like"/>
</dbReference>
<proteinExistence type="predicted"/>
<dbReference type="Proteomes" id="UP000315440">
    <property type="component" value="Unassembled WGS sequence"/>
</dbReference>
<organism evidence="3 4">
    <name type="scientific">Pseudobythopirellula maris</name>
    <dbReference type="NCBI Taxonomy" id="2527991"/>
    <lineage>
        <taxon>Bacteria</taxon>
        <taxon>Pseudomonadati</taxon>
        <taxon>Planctomycetota</taxon>
        <taxon>Planctomycetia</taxon>
        <taxon>Pirellulales</taxon>
        <taxon>Lacipirellulaceae</taxon>
        <taxon>Pseudobythopirellula</taxon>
    </lineage>
</organism>
<dbReference type="NCBIfam" id="NF037970">
    <property type="entry name" value="vanZ_1"/>
    <property type="match status" value="1"/>
</dbReference>
<feature type="transmembrane region" description="Helical" evidence="1">
    <location>
        <begin position="99"/>
        <end position="116"/>
    </location>
</feature>
<keyword evidence="1" id="KW-0812">Transmembrane</keyword>
<dbReference type="Pfam" id="PF04892">
    <property type="entry name" value="VanZ"/>
    <property type="match status" value="1"/>
</dbReference>
<dbReference type="OrthoDB" id="288647at2"/>